<accession>A0A6A7A357</accession>
<organism evidence="3 4">
    <name type="scientific">Ophiobolus disseminans</name>
    <dbReference type="NCBI Taxonomy" id="1469910"/>
    <lineage>
        <taxon>Eukaryota</taxon>
        <taxon>Fungi</taxon>
        <taxon>Dikarya</taxon>
        <taxon>Ascomycota</taxon>
        <taxon>Pezizomycotina</taxon>
        <taxon>Dothideomycetes</taxon>
        <taxon>Pleosporomycetidae</taxon>
        <taxon>Pleosporales</taxon>
        <taxon>Pleosporineae</taxon>
        <taxon>Phaeosphaeriaceae</taxon>
        <taxon>Ophiobolus</taxon>
    </lineage>
</organism>
<feature type="domain" description="DUF6570" evidence="2">
    <location>
        <begin position="1"/>
        <end position="113"/>
    </location>
</feature>
<keyword evidence="4" id="KW-1185">Reference proteome</keyword>
<reference evidence="3" key="1">
    <citation type="journal article" date="2020" name="Stud. Mycol.">
        <title>101 Dothideomycetes genomes: a test case for predicting lifestyles and emergence of pathogens.</title>
        <authorList>
            <person name="Haridas S."/>
            <person name="Albert R."/>
            <person name="Binder M."/>
            <person name="Bloem J."/>
            <person name="Labutti K."/>
            <person name="Salamov A."/>
            <person name="Andreopoulos B."/>
            <person name="Baker S."/>
            <person name="Barry K."/>
            <person name="Bills G."/>
            <person name="Bluhm B."/>
            <person name="Cannon C."/>
            <person name="Castanera R."/>
            <person name="Culley D."/>
            <person name="Daum C."/>
            <person name="Ezra D."/>
            <person name="Gonzalez J."/>
            <person name="Henrissat B."/>
            <person name="Kuo A."/>
            <person name="Liang C."/>
            <person name="Lipzen A."/>
            <person name="Lutzoni F."/>
            <person name="Magnuson J."/>
            <person name="Mondo S."/>
            <person name="Nolan M."/>
            <person name="Ohm R."/>
            <person name="Pangilinan J."/>
            <person name="Park H.-J."/>
            <person name="Ramirez L."/>
            <person name="Alfaro M."/>
            <person name="Sun H."/>
            <person name="Tritt A."/>
            <person name="Yoshinaga Y."/>
            <person name="Zwiers L.-H."/>
            <person name="Turgeon B."/>
            <person name="Goodwin S."/>
            <person name="Spatafora J."/>
            <person name="Crous P."/>
            <person name="Grigoriev I."/>
        </authorList>
    </citation>
    <scope>NUCLEOTIDE SEQUENCE</scope>
    <source>
        <strain evidence="3">CBS 113818</strain>
    </source>
</reference>
<evidence type="ECO:0000259" key="2">
    <source>
        <dbReference type="Pfam" id="PF20209"/>
    </source>
</evidence>
<evidence type="ECO:0000313" key="4">
    <source>
        <dbReference type="Proteomes" id="UP000799424"/>
    </source>
</evidence>
<protein>
    <recommendedName>
        <fullName evidence="2">DUF6570 domain-containing protein</fullName>
    </recommendedName>
</protein>
<gene>
    <name evidence="3" type="ORF">CC86DRAFT_239963</name>
</gene>
<dbReference type="EMBL" id="MU006223">
    <property type="protein sequence ID" value="KAF2827752.1"/>
    <property type="molecule type" value="Genomic_DNA"/>
</dbReference>
<dbReference type="AlphaFoldDB" id="A0A6A7A357"/>
<feature type="non-terminal residue" evidence="3">
    <location>
        <position position="1"/>
    </location>
</feature>
<feature type="region of interest" description="Disordered" evidence="1">
    <location>
        <begin position="138"/>
        <end position="184"/>
    </location>
</feature>
<dbReference type="Pfam" id="PF20209">
    <property type="entry name" value="DUF6570"/>
    <property type="match status" value="1"/>
</dbReference>
<feature type="non-terminal residue" evidence="3">
    <location>
        <position position="184"/>
    </location>
</feature>
<dbReference type="InterPro" id="IPR046700">
    <property type="entry name" value="DUF6570"/>
</dbReference>
<evidence type="ECO:0000256" key="1">
    <source>
        <dbReference type="SAM" id="MobiDB-lite"/>
    </source>
</evidence>
<evidence type="ECO:0000313" key="3">
    <source>
        <dbReference type="EMBL" id="KAF2827752.1"/>
    </source>
</evidence>
<dbReference type="OrthoDB" id="3796230at2759"/>
<sequence>LPKLSQVEEMLIARVHCFVEVRQIRGQQFKYRGHVVNFLNNTAKIFNKLPLLPEDLDIIIIRPKNWRSDPRMVNQFRKDFWVRKEAIKQWLYYLRANHPAYHPNVLAISNEDLEAMPDDAFVDDEVVIHEIDEEAATAAADDVNESLDPNNPATFEDDDPTPEVAGVPDLHAENDELADLQAQL</sequence>
<name>A0A6A7A357_9PLEO</name>
<dbReference type="Proteomes" id="UP000799424">
    <property type="component" value="Unassembled WGS sequence"/>
</dbReference>
<proteinExistence type="predicted"/>